<evidence type="ECO:0000259" key="2">
    <source>
        <dbReference type="PROSITE" id="PS51159"/>
    </source>
</evidence>
<dbReference type="PANTHER" id="PTHR12307:SF36">
    <property type="entry name" value="GLYCOGEN-BINDING SUBUNIT 76A"/>
    <property type="match status" value="1"/>
</dbReference>
<comment type="caution">
    <text evidence="3">The sequence shown here is derived from an EMBL/GenBank/DDBJ whole genome shotgun (WGS) entry which is preliminary data.</text>
</comment>
<dbReference type="PANTHER" id="PTHR12307">
    <property type="entry name" value="PROTEIN PHOSPHATASE 1 REGULATORY SUBUNIT"/>
    <property type="match status" value="1"/>
</dbReference>
<dbReference type="InterPro" id="IPR050782">
    <property type="entry name" value="PP1_regulatory_subunit_3"/>
</dbReference>
<reference evidence="3 4" key="1">
    <citation type="submission" date="2020-08" db="EMBL/GenBank/DDBJ databases">
        <authorList>
            <person name="Hejnol A."/>
        </authorList>
    </citation>
    <scope>NUCLEOTIDE SEQUENCE [LARGE SCALE GENOMIC DNA]</scope>
</reference>
<dbReference type="Pfam" id="PF03370">
    <property type="entry name" value="CBM_21"/>
    <property type="match status" value="1"/>
</dbReference>
<dbReference type="OrthoDB" id="1881at2759"/>
<keyword evidence="4" id="KW-1185">Reference proteome</keyword>
<gene>
    <name evidence="3" type="ORF">DGYR_LOCUS2105</name>
</gene>
<dbReference type="AlphaFoldDB" id="A0A7I8VBJ3"/>
<organism evidence="3 4">
    <name type="scientific">Dimorphilus gyrociliatus</name>
    <dbReference type="NCBI Taxonomy" id="2664684"/>
    <lineage>
        <taxon>Eukaryota</taxon>
        <taxon>Metazoa</taxon>
        <taxon>Spiralia</taxon>
        <taxon>Lophotrochozoa</taxon>
        <taxon>Annelida</taxon>
        <taxon>Polychaeta</taxon>
        <taxon>Polychaeta incertae sedis</taxon>
        <taxon>Dinophilidae</taxon>
        <taxon>Dimorphilus</taxon>
    </lineage>
</organism>
<sequence>MPLTGTPFEYSSYLLASSPPTFELFPVRGASNLLCNKPTSNPDEIFQEFTCDAWRIPRSRSDSNVSCGGSSTSTPTKSGLRTPNSPKPRKNVSFADQLGKALVTVKVLGDTPIKTPATYLKSIHHYYEDNSQGPQLKLNFEQPAAQYVTFHERLLKDYVSLENVLLKGLKVAGTIKVKNIAYEKRVTIRVTFDKWKTSEDIAALYVESTCSSSNYDTFAFEFQVPDRPRIASASFCVCFEANSQQYWDNNSGRNYEVSSAADWDETSRSTEFNHRLFAQDHWSEYSAWKGREYLDVPYW</sequence>
<dbReference type="Gene3D" id="2.60.40.2440">
    <property type="entry name" value="Carbohydrate binding type-21 domain"/>
    <property type="match status" value="1"/>
</dbReference>
<evidence type="ECO:0000313" key="4">
    <source>
        <dbReference type="Proteomes" id="UP000549394"/>
    </source>
</evidence>
<name>A0A7I8VBJ3_9ANNE</name>
<feature type="compositionally biased region" description="Low complexity" evidence="1">
    <location>
        <begin position="66"/>
        <end position="79"/>
    </location>
</feature>
<dbReference type="GO" id="GO:0005979">
    <property type="term" value="P:regulation of glycogen biosynthetic process"/>
    <property type="evidence" value="ECO:0007669"/>
    <property type="project" value="TreeGrafter"/>
</dbReference>
<dbReference type="InterPro" id="IPR005036">
    <property type="entry name" value="CBM21_dom"/>
</dbReference>
<protein>
    <recommendedName>
        <fullName evidence="2">CBM21 domain-containing protein</fullName>
    </recommendedName>
</protein>
<feature type="region of interest" description="Disordered" evidence="1">
    <location>
        <begin position="60"/>
        <end position="91"/>
    </location>
</feature>
<evidence type="ECO:0000256" key="1">
    <source>
        <dbReference type="SAM" id="MobiDB-lite"/>
    </source>
</evidence>
<dbReference type="GO" id="GO:0000164">
    <property type="term" value="C:protein phosphatase type 1 complex"/>
    <property type="evidence" value="ECO:0007669"/>
    <property type="project" value="TreeGrafter"/>
</dbReference>
<dbReference type="GO" id="GO:2001069">
    <property type="term" value="F:glycogen binding"/>
    <property type="evidence" value="ECO:0007669"/>
    <property type="project" value="TreeGrafter"/>
</dbReference>
<dbReference type="GO" id="GO:0008157">
    <property type="term" value="F:protein phosphatase 1 binding"/>
    <property type="evidence" value="ECO:0007669"/>
    <property type="project" value="TreeGrafter"/>
</dbReference>
<accession>A0A7I8VBJ3</accession>
<dbReference type="InterPro" id="IPR038175">
    <property type="entry name" value="CBM21_dom_sf"/>
</dbReference>
<dbReference type="Proteomes" id="UP000549394">
    <property type="component" value="Unassembled WGS sequence"/>
</dbReference>
<proteinExistence type="predicted"/>
<dbReference type="EMBL" id="CAJFCJ010000003">
    <property type="protein sequence ID" value="CAD5113057.1"/>
    <property type="molecule type" value="Genomic_DNA"/>
</dbReference>
<dbReference type="PROSITE" id="PS51159">
    <property type="entry name" value="CBM21"/>
    <property type="match status" value="1"/>
</dbReference>
<feature type="domain" description="CBM21" evidence="2">
    <location>
        <begin position="151"/>
        <end position="258"/>
    </location>
</feature>
<evidence type="ECO:0000313" key="3">
    <source>
        <dbReference type="EMBL" id="CAD5113057.1"/>
    </source>
</evidence>